<keyword evidence="3 4" id="KW-0342">GTP-binding</keyword>
<name>A0ABY4W605_9PROT</name>
<dbReference type="EMBL" id="CP098747">
    <property type="protein sequence ID" value="USG61337.1"/>
    <property type="molecule type" value="Genomic_DNA"/>
</dbReference>
<evidence type="ECO:0000256" key="1">
    <source>
        <dbReference type="ARBA" id="ARBA00022741"/>
    </source>
</evidence>
<feature type="binding site" evidence="4">
    <location>
        <begin position="19"/>
        <end position="26"/>
    </location>
    <ligand>
        <name>ATP</name>
        <dbReference type="ChEBI" id="CHEBI:30616"/>
    </ligand>
</feature>
<evidence type="ECO:0000313" key="7">
    <source>
        <dbReference type="EMBL" id="USG61337.1"/>
    </source>
</evidence>
<feature type="domain" description="RapZ-like N-terminal" evidence="5">
    <location>
        <begin position="13"/>
        <end position="165"/>
    </location>
</feature>
<dbReference type="Gene3D" id="3.40.50.300">
    <property type="entry name" value="P-loop containing nucleotide triphosphate hydrolases"/>
    <property type="match status" value="1"/>
</dbReference>
<sequence>MNKLEVTEVSKNKIVLISGMSGAGKSSTLRQFEDMGWEIADNVPLPLLLSMVDQFGKAGDLNLALGVDFRTHGFSTKELLDQISELRNRKQLVSLLYLDCDDAILQQRFTETRRRHPLAADRPVADGIRQEKFQLSELKAAADLRVDTTNLSLPELKRILKGHFGLQKKSGLSVSIMSFSYKFGLPREADLVFDVRFLSNPFYTPELRLKSGRDPEVVEFIENDTVFDGFLKQTTDLLSLLLPRYAEEGKFYLTIAIGCTGGRHRSVCVAEKIHGLVEKNGYVANLVHRDLKKMSGE</sequence>
<evidence type="ECO:0000313" key="8">
    <source>
        <dbReference type="Proteomes" id="UP001056291"/>
    </source>
</evidence>
<feature type="domain" description="RapZ C-terminal" evidence="6">
    <location>
        <begin position="173"/>
        <end position="292"/>
    </location>
</feature>
<dbReference type="PIRSF" id="PIRSF005052">
    <property type="entry name" value="P-loopkin"/>
    <property type="match status" value="1"/>
</dbReference>
<dbReference type="SUPFAM" id="SSF52540">
    <property type="entry name" value="P-loop containing nucleoside triphosphate hydrolases"/>
    <property type="match status" value="1"/>
</dbReference>
<dbReference type="Proteomes" id="UP001056291">
    <property type="component" value="Chromosome"/>
</dbReference>
<evidence type="ECO:0000256" key="2">
    <source>
        <dbReference type="ARBA" id="ARBA00022840"/>
    </source>
</evidence>
<accession>A0ABY4W605</accession>
<evidence type="ECO:0000256" key="4">
    <source>
        <dbReference type="HAMAP-Rule" id="MF_00636"/>
    </source>
</evidence>
<dbReference type="InterPro" id="IPR027417">
    <property type="entry name" value="P-loop_NTPase"/>
</dbReference>
<dbReference type="NCBIfam" id="NF003828">
    <property type="entry name" value="PRK05416.1"/>
    <property type="match status" value="1"/>
</dbReference>
<dbReference type="Pfam" id="PF22740">
    <property type="entry name" value="PapZ_C"/>
    <property type="match status" value="1"/>
</dbReference>
<proteinExistence type="inferred from homology"/>
<evidence type="ECO:0000259" key="6">
    <source>
        <dbReference type="Pfam" id="PF22740"/>
    </source>
</evidence>
<feature type="binding site" evidence="4">
    <location>
        <begin position="68"/>
        <end position="71"/>
    </location>
    <ligand>
        <name>GTP</name>
        <dbReference type="ChEBI" id="CHEBI:37565"/>
    </ligand>
</feature>
<keyword evidence="2 4" id="KW-0067">ATP-binding</keyword>
<organism evidence="7 8">
    <name type="scientific">Sneathiella marina</name>
    <dbReference type="NCBI Taxonomy" id="2950108"/>
    <lineage>
        <taxon>Bacteria</taxon>
        <taxon>Pseudomonadati</taxon>
        <taxon>Pseudomonadota</taxon>
        <taxon>Alphaproteobacteria</taxon>
        <taxon>Sneathiellales</taxon>
        <taxon>Sneathiellaceae</taxon>
        <taxon>Sneathiella</taxon>
    </lineage>
</organism>
<dbReference type="HAMAP" id="MF_00636">
    <property type="entry name" value="RapZ_like"/>
    <property type="match status" value="1"/>
</dbReference>
<dbReference type="InterPro" id="IPR053930">
    <property type="entry name" value="RapZ-like_N"/>
</dbReference>
<reference evidence="7" key="1">
    <citation type="submission" date="2022-06" db="EMBL/GenBank/DDBJ databases">
        <title>Sneathiella actinostolidae sp. nov., isolated from a sea anemonein the Western Pacific Ocean.</title>
        <authorList>
            <person name="Wei M.J."/>
        </authorList>
    </citation>
    <scope>NUCLEOTIDE SEQUENCE</scope>
    <source>
        <strain evidence="7">PHK-P5</strain>
    </source>
</reference>
<keyword evidence="8" id="KW-1185">Reference proteome</keyword>
<protein>
    <submittedName>
        <fullName evidence="7">RNase adapter RapZ</fullName>
    </submittedName>
</protein>
<dbReference type="PANTHER" id="PTHR30448">
    <property type="entry name" value="RNASE ADAPTER PROTEIN RAPZ"/>
    <property type="match status" value="1"/>
</dbReference>
<evidence type="ECO:0000256" key="3">
    <source>
        <dbReference type="ARBA" id="ARBA00023134"/>
    </source>
</evidence>
<dbReference type="RefSeq" id="WP_251934324.1">
    <property type="nucleotide sequence ID" value="NZ_CP098747.1"/>
</dbReference>
<evidence type="ECO:0000259" key="5">
    <source>
        <dbReference type="Pfam" id="PF03668"/>
    </source>
</evidence>
<keyword evidence="1 4" id="KW-0547">Nucleotide-binding</keyword>
<dbReference type="InterPro" id="IPR053931">
    <property type="entry name" value="RapZ_C"/>
</dbReference>
<gene>
    <name evidence="7" type="primary">rapZ</name>
    <name evidence="7" type="ORF">NBZ79_19445</name>
</gene>
<dbReference type="InterPro" id="IPR005337">
    <property type="entry name" value="RapZ-like"/>
</dbReference>
<dbReference type="PANTHER" id="PTHR30448:SF0">
    <property type="entry name" value="RNASE ADAPTER PROTEIN RAPZ"/>
    <property type="match status" value="1"/>
</dbReference>
<dbReference type="Pfam" id="PF03668">
    <property type="entry name" value="RapZ-like_N"/>
    <property type="match status" value="1"/>
</dbReference>